<proteinExistence type="predicted"/>
<organism evidence="2 3">
    <name type="scientific">Microcystis novacekii Mn_MB_F_20050700_S1D</name>
    <dbReference type="NCBI Taxonomy" id="2486266"/>
    <lineage>
        <taxon>Bacteria</taxon>
        <taxon>Bacillati</taxon>
        <taxon>Cyanobacteriota</taxon>
        <taxon>Cyanophyceae</taxon>
        <taxon>Oscillatoriophycideae</taxon>
        <taxon>Chroococcales</taxon>
        <taxon>Microcystaceae</taxon>
        <taxon>Microcystis</taxon>
    </lineage>
</organism>
<comment type="caution">
    <text evidence="2">The sequence shown here is derived from an EMBL/GenBank/DDBJ whole genome shotgun (WGS) entry which is preliminary data.</text>
</comment>
<dbReference type="EMBL" id="SFAV01000279">
    <property type="protein sequence ID" value="TRU83524.1"/>
    <property type="molecule type" value="Genomic_DNA"/>
</dbReference>
<dbReference type="Proteomes" id="UP000319191">
    <property type="component" value="Unassembled WGS sequence"/>
</dbReference>
<keyword evidence="1" id="KW-1133">Transmembrane helix</keyword>
<gene>
    <name evidence="2" type="ORF">EWV54_19970</name>
</gene>
<evidence type="ECO:0000313" key="2">
    <source>
        <dbReference type="EMBL" id="TRU83524.1"/>
    </source>
</evidence>
<evidence type="ECO:0000256" key="1">
    <source>
        <dbReference type="SAM" id="Phobius"/>
    </source>
</evidence>
<dbReference type="AlphaFoldDB" id="A0A552IJ56"/>
<accession>A0A552IJ56</accession>
<protein>
    <submittedName>
        <fullName evidence="2">Uncharacterized protein</fullName>
    </submittedName>
</protein>
<feature type="transmembrane region" description="Helical" evidence="1">
    <location>
        <begin position="6"/>
        <end position="28"/>
    </location>
</feature>
<keyword evidence="1" id="KW-0472">Membrane</keyword>
<evidence type="ECO:0000313" key="3">
    <source>
        <dbReference type="Proteomes" id="UP000319191"/>
    </source>
</evidence>
<keyword evidence="1" id="KW-0812">Transmembrane</keyword>
<reference evidence="2 3" key="1">
    <citation type="submission" date="2019-01" db="EMBL/GenBank/DDBJ databases">
        <title>Coherence of Microcystis species and biogeography revealed through population genomics.</title>
        <authorList>
            <person name="Perez-Carrascal O.M."/>
            <person name="Terrat Y."/>
            <person name="Giani A."/>
            <person name="Fortin N."/>
            <person name="Tromas N."/>
            <person name="Shapiro B.J."/>
        </authorList>
    </citation>
    <scope>NUCLEOTIDE SEQUENCE [LARGE SCALE GENOMIC DNA]</scope>
    <source>
        <strain evidence="2">Mn_MB_F_20050700_S1D</strain>
    </source>
</reference>
<name>A0A552IJ56_9CHRO</name>
<sequence length="65" mass="7350">MKNAVIRVRVFACCSHCLSIYFTILVVFDNILVECLWFSASQGTVYIKDYPSVSNLLGFPEKLAD</sequence>